<feature type="coiled-coil region" evidence="1">
    <location>
        <begin position="173"/>
        <end position="207"/>
    </location>
</feature>
<reference evidence="2 3" key="1">
    <citation type="submission" date="2019-03" db="EMBL/GenBank/DDBJ databases">
        <title>Deep-cultivation of Planctomycetes and their phenomic and genomic characterization uncovers novel biology.</title>
        <authorList>
            <person name="Wiegand S."/>
            <person name="Jogler M."/>
            <person name="Boedeker C."/>
            <person name="Pinto D."/>
            <person name="Vollmers J."/>
            <person name="Rivas-Marin E."/>
            <person name="Kohn T."/>
            <person name="Peeters S.H."/>
            <person name="Heuer A."/>
            <person name="Rast P."/>
            <person name="Oberbeckmann S."/>
            <person name="Bunk B."/>
            <person name="Jeske O."/>
            <person name="Meyerdierks A."/>
            <person name="Storesund J.E."/>
            <person name="Kallscheuer N."/>
            <person name="Luecker S."/>
            <person name="Lage O.M."/>
            <person name="Pohl T."/>
            <person name="Merkel B.J."/>
            <person name="Hornburger P."/>
            <person name="Mueller R.-W."/>
            <person name="Bruemmer F."/>
            <person name="Labrenz M."/>
            <person name="Spormann A.M."/>
            <person name="Op den Camp H."/>
            <person name="Overmann J."/>
            <person name="Amann R."/>
            <person name="Jetten M.S.M."/>
            <person name="Mascher T."/>
            <person name="Medema M.H."/>
            <person name="Devos D.P."/>
            <person name="Kaster A.-K."/>
            <person name="Ovreas L."/>
            <person name="Rohde M."/>
            <person name="Galperin M.Y."/>
            <person name="Jogler C."/>
        </authorList>
    </citation>
    <scope>NUCLEOTIDE SEQUENCE [LARGE SCALE GENOMIC DNA]</scope>
    <source>
        <strain evidence="2 3">Enr17</strain>
    </source>
</reference>
<evidence type="ECO:0008006" key="4">
    <source>
        <dbReference type="Google" id="ProtNLM"/>
    </source>
</evidence>
<protein>
    <recommendedName>
        <fullName evidence="4">TIGR03545 family protein</fullName>
    </recommendedName>
</protein>
<keyword evidence="1" id="KW-0175">Coiled coil</keyword>
<evidence type="ECO:0000313" key="3">
    <source>
        <dbReference type="Proteomes" id="UP000318313"/>
    </source>
</evidence>
<sequence>MKWNYLLPRFALAGILWVFFAFAFDPLVRTGLIELGESLTGTKVEMVSLQTGFFPPSIKTGPIAIASRKDKSYLATFDQVEMKLSGKPLLHRNLIVEEVTISGMEFDTPRTATDELSENGMDQPGTGFTLDSRRFREKSRELGKSWLSILKDSAAEQLDPNRLQTVRVSKTIQQEWKQRFDQYETRLQQVKLEIDSVENKVKTADGKTIDKIKTYAESAERVDLLVREGKQIRSELNALPQIAQQDYLRIERAKEQDLANLDQLVDSVSPDPQKILHALIGEELSQQLEQVSGWSGMVFETVKALRDEQEPERMQGEWIDFRRDTELPKILFKKIRLSGNARVDQQKYPFVGLIKELSSSPSMYRQPIQLQAQVEAEAEIKFAGDLKFYEADPTHEFVVLFHFPHQKKIRIEDSDKLSMALIADQTECKSYVTLREHDFQCRLEFNQSPVRFEVSTSDTGNQMMAGIVQQTLASIDHITATLHCSGSYERPEVRLESELGEKVAQSLKLAFQSQLVKQKQDLAQQIEHLAGQEREQLVQKLNRQYSEVIAHLEQEESKVQAVIQKVSNRPLDIRRLLR</sequence>
<proteinExistence type="predicted"/>
<accession>A0A518IFZ0</accession>
<dbReference type="Proteomes" id="UP000318313">
    <property type="component" value="Chromosome"/>
</dbReference>
<gene>
    <name evidence="2" type="ORF">Enr17x_40650</name>
</gene>
<dbReference type="EMBL" id="CP037452">
    <property type="protein sequence ID" value="QDV52006.1"/>
    <property type="molecule type" value="Genomic_DNA"/>
</dbReference>
<dbReference type="OrthoDB" id="273400at2"/>
<keyword evidence="3" id="KW-1185">Reference proteome</keyword>
<evidence type="ECO:0000313" key="2">
    <source>
        <dbReference type="EMBL" id="QDV52006.1"/>
    </source>
</evidence>
<dbReference type="NCBIfam" id="TIGR03545">
    <property type="entry name" value="TIGR03545 family protein"/>
    <property type="match status" value="1"/>
</dbReference>
<name>A0A518IFZ0_9PLAN</name>
<organism evidence="2 3">
    <name type="scientific">Gimesia fumaroli</name>
    <dbReference type="NCBI Taxonomy" id="2527976"/>
    <lineage>
        <taxon>Bacteria</taxon>
        <taxon>Pseudomonadati</taxon>
        <taxon>Planctomycetota</taxon>
        <taxon>Planctomycetia</taxon>
        <taxon>Planctomycetales</taxon>
        <taxon>Planctomycetaceae</taxon>
        <taxon>Gimesia</taxon>
    </lineage>
</organism>
<dbReference type="AlphaFoldDB" id="A0A518IFZ0"/>
<dbReference type="InterPro" id="IPR019934">
    <property type="entry name" value="CHP03545"/>
</dbReference>
<dbReference type="KEGG" id="gfm:Enr17x_40650"/>
<dbReference type="RefSeq" id="WP_145311383.1">
    <property type="nucleotide sequence ID" value="NZ_CP037452.1"/>
</dbReference>
<evidence type="ECO:0000256" key="1">
    <source>
        <dbReference type="SAM" id="Coils"/>
    </source>
</evidence>
<feature type="coiled-coil region" evidence="1">
    <location>
        <begin position="538"/>
        <end position="569"/>
    </location>
</feature>